<feature type="region of interest" description="Disordered" evidence="1">
    <location>
        <begin position="249"/>
        <end position="271"/>
    </location>
</feature>
<feature type="non-terminal residue" evidence="2">
    <location>
        <position position="1"/>
    </location>
</feature>
<name>A0AA38LBF8_TAXCH</name>
<dbReference type="AlphaFoldDB" id="A0AA38LBF8"/>
<dbReference type="OMA" id="HEGDRLD"/>
<protein>
    <submittedName>
        <fullName evidence="2">Uncharacterized protein</fullName>
    </submittedName>
</protein>
<feature type="non-terminal residue" evidence="2">
    <location>
        <position position="373"/>
    </location>
</feature>
<evidence type="ECO:0000256" key="1">
    <source>
        <dbReference type="SAM" id="MobiDB-lite"/>
    </source>
</evidence>
<proteinExistence type="predicted"/>
<feature type="region of interest" description="Disordered" evidence="1">
    <location>
        <begin position="73"/>
        <end position="97"/>
    </location>
</feature>
<gene>
    <name evidence="2" type="ORF">KI387_020402</name>
</gene>
<comment type="caution">
    <text evidence="2">The sequence shown here is derived from an EMBL/GenBank/DDBJ whole genome shotgun (WGS) entry which is preliminary data.</text>
</comment>
<organism evidence="2 3">
    <name type="scientific">Taxus chinensis</name>
    <name type="common">Chinese yew</name>
    <name type="synonym">Taxus wallichiana var. chinensis</name>
    <dbReference type="NCBI Taxonomy" id="29808"/>
    <lineage>
        <taxon>Eukaryota</taxon>
        <taxon>Viridiplantae</taxon>
        <taxon>Streptophyta</taxon>
        <taxon>Embryophyta</taxon>
        <taxon>Tracheophyta</taxon>
        <taxon>Spermatophyta</taxon>
        <taxon>Pinopsida</taxon>
        <taxon>Pinidae</taxon>
        <taxon>Conifers II</taxon>
        <taxon>Cupressales</taxon>
        <taxon>Taxaceae</taxon>
        <taxon>Taxus</taxon>
    </lineage>
</organism>
<feature type="region of interest" description="Disordered" evidence="1">
    <location>
        <begin position="300"/>
        <end position="367"/>
    </location>
</feature>
<reference evidence="2 3" key="1">
    <citation type="journal article" date="2021" name="Nat. Plants">
        <title>The Taxus genome provides insights into paclitaxel biosynthesis.</title>
        <authorList>
            <person name="Xiong X."/>
            <person name="Gou J."/>
            <person name="Liao Q."/>
            <person name="Li Y."/>
            <person name="Zhou Q."/>
            <person name="Bi G."/>
            <person name="Li C."/>
            <person name="Du R."/>
            <person name="Wang X."/>
            <person name="Sun T."/>
            <person name="Guo L."/>
            <person name="Liang H."/>
            <person name="Lu P."/>
            <person name="Wu Y."/>
            <person name="Zhang Z."/>
            <person name="Ro D.K."/>
            <person name="Shang Y."/>
            <person name="Huang S."/>
            <person name="Yan J."/>
        </authorList>
    </citation>
    <scope>NUCLEOTIDE SEQUENCE [LARGE SCALE GENOMIC DNA]</scope>
    <source>
        <strain evidence="2">Ta-2019</strain>
    </source>
</reference>
<evidence type="ECO:0000313" key="2">
    <source>
        <dbReference type="EMBL" id="KAH9318633.1"/>
    </source>
</evidence>
<dbReference type="EMBL" id="JAHRHJ020000004">
    <property type="protein sequence ID" value="KAH9318633.1"/>
    <property type="molecule type" value="Genomic_DNA"/>
</dbReference>
<keyword evidence="3" id="KW-1185">Reference proteome</keyword>
<sequence>DCVHQSYGSSLQLQGVSVVEPEHSLSLENEEPPRSPYGVLTVNDVIPIESARARFLQLILDYFIRPRVIQVPDSPESAYSSPTGKDKQKKRKSRETQFEGDPRYVLPLAYVANLYETLVNEVNMRLATLDGIREKSMGVALEAAGGLYRRLVKKFPRKGPCTFKRREMASALEAKTKFPELVAREEKRVRFVVVHGLELVEQPDMPLTDADWYKSLTGRHEATICERDYKFFSARHKYRRTQNPLSSVPGLPAFTNSENSTLGAPGLRTPYTNDVLNLTSRSPPQHQMQQQPQPLQCIPHQVQHQQLHQSQHQSLQSQQTVHLSHPSHAQHCTHTSHLDDMLHVQHTPPAPQHMPHSLQQPPGLHVGNRMLVM</sequence>
<evidence type="ECO:0000313" key="3">
    <source>
        <dbReference type="Proteomes" id="UP000824469"/>
    </source>
</evidence>
<dbReference type="Proteomes" id="UP000824469">
    <property type="component" value="Unassembled WGS sequence"/>
</dbReference>
<feature type="compositionally biased region" description="Low complexity" evidence="1">
    <location>
        <begin position="300"/>
        <end position="324"/>
    </location>
</feature>
<accession>A0AA38LBF8</accession>